<protein>
    <recommendedName>
        <fullName evidence="4">Transmembrane protein</fullName>
    </recommendedName>
</protein>
<gene>
    <name evidence="2" type="ORF">SM0020_10340</name>
</gene>
<reference evidence="2 3" key="1">
    <citation type="journal article" date="2012" name="J. Bacteriol.">
        <title>Draft Genome Sequence of Sinorhizobium meliloti CCNWSX0020, a Nitrogen-Fixing Symbiont with Copper Tolerance Capability Isolated from Lead-Zinc Mine Tailings.</title>
        <authorList>
            <person name="Li Z."/>
            <person name="Ma Z."/>
            <person name="Hao X."/>
            <person name="Wei G."/>
        </authorList>
    </citation>
    <scope>NUCLEOTIDE SEQUENCE [LARGE SCALE GENOMIC DNA]</scope>
    <source>
        <strain evidence="2 3">CCNWSX0020</strain>
    </source>
</reference>
<evidence type="ECO:0008006" key="4">
    <source>
        <dbReference type="Google" id="ProtNLM"/>
    </source>
</evidence>
<evidence type="ECO:0000313" key="2">
    <source>
        <dbReference type="EMBL" id="EHK78070.1"/>
    </source>
</evidence>
<evidence type="ECO:0000313" key="3">
    <source>
        <dbReference type="Proteomes" id="UP000004038"/>
    </source>
</evidence>
<accession>H0FXZ8</accession>
<dbReference type="AlphaFoldDB" id="H0FXZ8"/>
<proteinExistence type="predicted"/>
<keyword evidence="1" id="KW-0812">Transmembrane</keyword>
<feature type="transmembrane region" description="Helical" evidence="1">
    <location>
        <begin position="38"/>
        <end position="56"/>
    </location>
</feature>
<keyword evidence="1" id="KW-1133">Transmembrane helix</keyword>
<evidence type="ECO:0000256" key="1">
    <source>
        <dbReference type="SAM" id="Phobius"/>
    </source>
</evidence>
<organism evidence="2 3">
    <name type="scientific">Sinorhizobium meliloti CCNWSX0020</name>
    <dbReference type="NCBI Taxonomy" id="1107881"/>
    <lineage>
        <taxon>Bacteria</taxon>
        <taxon>Pseudomonadati</taxon>
        <taxon>Pseudomonadota</taxon>
        <taxon>Alphaproteobacteria</taxon>
        <taxon>Hyphomicrobiales</taxon>
        <taxon>Rhizobiaceae</taxon>
        <taxon>Sinorhizobium/Ensifer group</taxon>
        <taxon>Sinorhizobium</taxon>
    </lineage>
</organism>
<name>H0FXZ8_RHIML</name>
<sequence>MSASTILARRSLIFSRDFRGIEPMSSDRLPSILELVKAALWPAIALIALLMFFSPLSQIIMSVSRRADQIETLKLGSLELNIQVSQLPRADKETAEAISGMDNEMVRNLLFAPDGSSLFGHCYKPEIDLSQNEHAAIERLASKKLVTWTKSNDPGECAEHYSVEITALGTKARRFLFDLISSQVSSSIAQ</sequence>
<keyword evidence="1" id="KW-0472">Membrane</keyword>
<dbReference type="EMBL" id="AGVV01000015">
    <property type="protein sequence ID" value="EHK78070.1"/>
    <property type="molecule type" value="Genomic_DNA"/>
</dbReference>
<dbReference type="PATRIC" id="fig|1107881.3.peg.2093"/>
<dbReference type="Proteomes" id="UP000004038">
    <property type="component" value="Unassembled WGS sequence"/>
</dbReference>